<organism evidence="3 4">
    <name type="scientific">Nesterenkonia halobia</name>
    <dbReference type="NCBI Taxonomy" id="37922"/>
    <lineage>
        <taxon>Bacteria</taxon>
        <taxon>Bacillati</taxon>
        <taxon>Actinomycetota</taxon>
        <taxon>Actinomycetes</taxon>
        <taxon>Micrococcales</taxon>
        <taxon>Micrococcaceae</taxon>
        <taxon>Nesterenkonia</taxon>
    </lineage>
</organism>
<proteinExistence type="predicted"/>
<comment type="caution">
    <text evidence="3">The sequence shown here is derived from an EMBL/GenBank/DDBJ whole genome shotgun (WGS) entry which is preliminary data.</text>
</comment>
<reference evidence="4" key="1">
    <citation type="journal article" date="2019" name="Int. J. Syst. Evol. Microbiol.">
        <title>The Global Catalogue of Microorganisms (GCM) 10K type strain sequencing project: providing services to taxonomists for standard genome sequencing and annotation.</title>
        <authorList>
            <consortium name="The Broad Institute Genomics Platform"/>
            <consortium name="The Broad Institute Genome Sequencing Center for Infectious Disease"/>
            <person name="Wu L."/>
            <person name="Ma J."/>
        </authorList>
    </citation>
    <scope>NUCLEOTIDE SEQUENCE [LARGE SCALE GENOMIC DNA]</scope>
    <source>
        <strain evidence="4">JCM 11483</strain>
    </source>
</reference>
<feature type="region of interest" description="Disordered" evidence="1">
    <location>
        <begin position="45"/>
        <end position="122"/>
    </location>
</feature>
<feature type="region of interest" description="Disordered" evidence="1">
    <location>
        <begin position="262"/>
        <end position="359"/>
    </location>
</feature>
<feature type="transmembrane region" description="Helical" evidence="2">
    <location>
        <begin position="132"/>
        <end position="156"/>
    </location>
</feature>
<feature type="compositionally biased region" description="Basic and acidic residues" evidence="1">
    <location>
        <begin position="309"/>
        <end position="321"/>
    </location>
</feature>
<evidence type="ECO:0000256" key="1">
    <source>
        <dbReference type="SAM" id="MobiDB-lite"/>
    </source>
</evidence>
<keyword evidence="2" id="KW-0472">Membrane</keyword>
<evidence type="ECO:0000256" key="2">
    <source>
        <dbReference type="SAM" id="Phobius"/>
    </source>
</evidence>
<feature type="compositionally biased region" description="Low complexity" evidence="1">
    <location>
        <begin position="97"/>
        <end position="112"/>
    </location>
</feature>
<feature type="transmembrane region" description="Helical" evidence="2">
    <location>
        <begin position="162"/>
        <end position="181"/>
    </location>
</feature>
<dbReference type="Proteomes" id="UP001501736">
    <property type="component" value="Unassembled WGS sequence"/>
</dbReference>
<sequence>MTLGLDRLDTAIIDVLPSLPVHSSALFAVVAGLFLAALITRAQRMPNRPSENPTARPTVRRTRRGRDAAGAGPAPPAGRAEHAGRRASMTDATPHGDASAAAADSAAPAAAPDRTDGTGSGGEFTVHWGRTAVALIVALALLTTLIAGLLVGLGVAPGPVPLLSGGVALLGVATLRTMAVVRRRRRRRARLDEALREAMNPDVEASGLRRPSVPTTDRAVAEARTPPFDALTHDASGRGGPGSLQELDADGLPLQLGRTFADAPHEQPVPPAAHAASPARAWEPREVPKPKYLEARAAERPAPEPLVPEEPRPEGEVKLKDAAAQIRAEQQEAAGEAPEGAEAADEVREMPRPRRQVAVQESLDLDAVLKRRRA</sequence>
<feature type="compositionally biased region" description="Basic and acidic residues" evidence="1">
    <location>
        <begin position="282"/>
        <end position="302"/>
    </location>
</feature>
<name>A0ABP6REP0_9MICC</name>
<gene>
    <name evidence="3" type="ORF">GCM10020260_17090</name>
</gene>
<evidence type="ECO:0000313" key="4">
    <source>
        <dbReference type="Proteomes" id="UP001501736"/>
    </source>
</evidence>
<keyword evidence="4" id="KW-1185">Reference proteome</keyword>
<protein>
    <submittedName>
        <fullName evidence="3">Uncharacterized protein</fullName>
    </submittedName>
</protein>
<keyword evidence="2" id="KW-1133">Transmembrane helix</keyword>
<dbReference type="EMBL" id="BAAAYG010000005">
    <property type="protein sequence ID" value="GAA3285127.1"/>
    <property type="molecule type" value="Genomic_DNA"/>
</dbReference>
<accession>A0ABP6REP0</accession>
<feature type="transmembrane region" description="Helical" evidence="2">
    <location>
        <begin position="20"/>
        <end position="39"/>
    </location>
</feature>
<feature type="compositionally biased region" description="Low complexity" evidence="1">
    <location>
        <begin position="272"/>
        <end position="281"/>
    </location>
</feature>
<feature type="compositionally biased region" description="Low complexity" evidence="1">
    <location>
        <begin position="322"/>
        <end position="341"/>
    </location>
</feature>
<evidence type="ECO:0000313" key="3">
    <source>
        <dbReference type="EMBL" id="GAA3285127.1"/>
    </source>
</evidence>
<keyword evidence="2" id="KW-0812">Transmembrane</keyword>